<comment type="cofactor">
    <cofactor evidence="6">
        <name>heme</name>
        <dbReference type="ChEBI" id="CHEBI:30413"/>
    </cofactor>
</comment>
<dbReference type="InterPro" id="IPR001128">
    <property type="entry name" value="Cyt_P450"/>
</dbReference>
<reference evidence="9" key="1">
    <citation type="journal article" date="2021" name="Nat. Commun.">
        <title>Genetic determinants of endophytism in the Arabidopsis root mycobiome.</title>
        <authorList>
            <person name="Mesny F."/>
            <person name="Miyauchi S."/>
            <person name="Thiergart T."/>
            <person name="Pickel B."/>
            <person name="Atanasova L."/>
            <person name="Karlsson M."/>
            <person name="Huettel B."/>
            <person name="Barry K.W."/>
            <person name="Haridas S."/>
            <person name="Chen C."/>
            <person name="Bauer D."/>
            <person name="Andreopoulos W."/>
            <person name="Pangilinan J."/>
            <person name="LaButti K."/>
            <person name="Riley R."/>
            <person name="Lipzen A."/>
            <person name="Clum A."/>
            <person name="Drula E."/>
            <person name="Henrissat B."/>
            <person name="Kohler A."/>
            <person name="Grigoriev I.V."/>
            <person name="Martin F.M."/>
            <person name="Hacquard S."/>
        </authorList>
    </citation>
    <scope>NUCLEOTIDE SEQUENCE</scope>
    <source>
        <strain evidence="9">MPI-SDFR-AT-0117</strain>
    </source>
</reference>
<organism evidence="9 10">
    <name type="scientific">Plectosphaerella plurivora</name>
    <dbReference type="NCBI Taxonomy" id="936078"/>
    <lineage>
        <taxon>Eukaryota</taxon>
        <taxon>Fungi</taxon>
        <taxon>Dikarya</taxon>
        <taxon>Ascomycota</taxon>
        <taxon>Pezizomycotina</taxon>
        <taxon>Sordariomycetes</taxon>
        <taxon>Hypocreomycetidae</taxon>
        <taxon>Glomerellales</taxon>
        <taxon>Plectosphaerellaceae</taxon>
        <taxon>Plectosphaerella</taxon>
    </lineage>
</organism>
<dbReference type="GO" id="GO:0004497">
    <property type="term" value="F:monooxygenase activity"/>
    <property type="evidence" value="ECO:0007669"/>
    <property type="project" value="UniProtKB-KW"/>
</dbReference>
<feature type="transmembrane region" description="Helical" evidence="8">
    <location>
        <begin position="7"/>
        <end position="26"/>
    </location>
</feature>
<comment type="similarity">
    <text evidence="1 7">Belongs to the cytochrome P450 family.</text>
</comment>
<keyword evidence="8" id="KW-1133">Transmembrane helix</keyword>
<dbReference type="Pfam" id="PF00067">
    <property type="entry name" value="p450"/>
    <property type="match status" value="1"/>
</dbReference>
<dbReference type="GO" id="GO:0020037">
    <property type="term" value="F:heme binding"/>
    <property type="evidence" value="ECO:0007669"/>
    <property type="project" value="InterPro"/>
</dbReference>
<evidence type="ECO:0000256" key="1">
    <source>
        <dbReference type="ARBA" id="ARBA00010617"/>
    </source>
</evidence>
<evidence type="ECO:0000256" key="8">
    <source>
        <dbReference type="SAM" id="Phobius"/>
    </source>
</evidence>
<keyword evidence="8" id="KW-0812">Transmembrane</keyword>
<dbReference type="EMBL" id="JAGSXJ010000014">
    <property type="protein sequence ID" value="KAH6685755.1"/>
    <property type="molecule type" value="Genomic_DNA"/>
</dbReference>
<name>A0A9P9A9Z5_9PEZI</name>
<dbReference type="PROSITE" id="PS00086">
    <property type="entry name" value="CYTOCHROME_P450"/>
    <property type="match status" value="1"/>
</dbReference>
<dbReference type="GO" id="GO:0005506">
    <property type="term" value="F:iron ion binding"/>
    <property type="evidence" value="ECO:0007669"/>
    <property type="project" value="InterPro"/>
</dbReference>
<dbReference type="InterPro" id="IPR017972">
    <property type="entry name" value="Cyt_P450_CS"/>
</dbReference>
<dbReference type="AlphaFoldDB" id="A0A9P9A9Z5"/>
<keyword evidence="3 7" id="KW-0560">Oxidoreductase</keyword>
<dbReference type="OrthoDB" id="1103324at2759"/>
<keyword evidence="8" id="KW-0472">Membrane</keyword>
<keyword evidence="10" id="KW-1185">Reference proteome</keyword>
<accession>A0A9P9A9Z5</accession>
<dbReference type="Proteomes" id="UP000770015">
    <property type="component" value="Unassembled WGS sequence"/>
</dbReference>
<comment type="caution">
    <text evidence="9">The sequence shown here is derived from an EMBL/GenBank/DDBJ whole genome shotgun (WGS) entry which is preliminary data.</text>
</comment>
<protein>
    <submittedName>
        <fullName evidence="9">Cytochrome P450</fullName>
    </submittedName>
</protein>
<dbReference type="PANTHER" id="PTHR46300">
    <property type="entry name" value="P450, PUTATIVE (EUROFUNG)-RELATED-RELATED"/>
    <property type="match status" value="1"/>
</dbReference>
<keyword evidence="6 7" id="KW-0349">Heme</keyword>
<feature type="binding site" description="axial binding residue" evidence="6">
    <location>
        <position position="458"/>
    </location>
    <ligand>
        <name>heme</name>
        <dbReference type="ChEBI" id="CHEBI:30413"/>
    </ligand>
    <ligandPart>
        <name>Fe</name>
        <dbReference type="ChEBI" id="CHEBI:18248"/>
    </ligandPart>
</feature>
<dbReference type="Gene3D" id="1.10.630.10">
    <property type="entry name" value="Cytochrome P450"/>
    <property type="match status" value="1"/>
</dbReference>
<dbReference type="GO" id="GO:0016705">
    <property type="term" value="F:oxidoreductase activity, acting on paired donors, with incorporation or reduction of molecular oxygen"/>
    <property type="evidence" value="ECO:0007669"/>
    <property type="project" value="InterPro"/>
</dbReference>
<proteinExistence type="inferred from homology"/>
<evidence type="ECO:0000313" key="10">
    <source>
        <dbReference type="Proteomes" id="UP000770015"/>
    </source>
</evidence>
<dbReference type="PANTHER" id="PTHR46300:SF2">
    <property type="entry name" value="CYTOCHROME P450 MONOOXYGENASE ALNH-RELATED"/>
    <property type="match status" value="1"/>
</dbReference>
<dbReference type="InterPro" id="IPR050364">
    <property type="entry name" value="Cytochrome_P450_fung"/>
</dbReference>
<evidence type="ECO:0000256" key="4">
    <source>
        <dbReference type="ARBA" id="ARBA00023004"/>
    </source>
</evidence>
<evidence type="ECO:0000313" key="9">
    <source>
        <dbReference type="EMBL" id="KAH6685755.1"/>
    </source>
</evidence>
<evidence type="ECO:0000256" key="2">
    <source>
        <dbReference type="ARBA" id="ARBA00022723"/>
    </source>
</evidence>
<dbReference type="InterPro" id="IPR036396">
    <property type="entry name" value="Cyt_P450_sf"/>
</dbReference>
<evidence type="ECO:0000256" key="6">
    <source>
        <dbReference type="PIRSR" id="PIRSR602401-1"/>
    </source>
</evidence>
<keyword evidence="4 6" id="KW-0408">Iron</keyword>
<evidence type="ECO:0000256" key="3">
    <source>
        <dbReference type="ARBA" id="ARBA00023002"/>
    </source>
</evidence>
<dbReference type="InterPro" id="IPR002401">
    <property type="entry name" value="Cyt_P450_E_grp-I"/>
</dbReference>
<dbReference type="PRINTS" id="PR00385">
    <property type="entry name" value="P450"/>
</dbReference>
<evidence type="ECO:0000256" key="7">
    <source>
        <dbReference type="RuleBase" id="RU000461"/>
    </source>
</evidence>
<gene>
    <name evidence="9" type="ORF">F5X68DRAFT_191547</name>
</gene>
<dbReference type="PRINTS" id="PR00463">
    <property type="entry name" value="EP450I"/>
</dbReference>
<keyword evidence="2 6" id="KW-0479">Metal-binding</keyword>
<dbReference type="SUPFAM" id="SSF48264">
    <property type="entry name" value="Cytochrome P450"/>
    <property type="match status" value="1"/>
</dbReference>
<evidence type="ECO:0000256" key="5">
    <source>
        <dbReference type="ARBA" id="ARBA00023033"/>
    </source>
</evidence>
<keyword evidence="5 7" id="KW-0503">Monooxygenase</keyword>
<sequence>MDQLHQLSWPSAIAILLACAACYAIFTLHNATRRPANFPPGPPTVFGLGNLIHMPITAPFLKFHEWKTTYGDIIGLKVANQNYVILQSADHVHELLARKGSIYSDRMQPYIGMHIMNPESALFWNYDDRTKKATRAWRHALGPEGLKRTQPHVDAFAALMTGRLLEQSDRFHDIAKRWALDSTLMTVTGMQLDELEPGYLDAYFSMQKRWLYYLQPSTAPPVDLLPVLKYLPPALVTWKRAAAELGSEFSIFMGRYLESAKAKHAEMPMGPGPGEQRFEPFMAWLVRQSLDKSGLFFKSSEIKGIGNTTIDGSVDTSLYTTTQMVHALASFPEVQEAAQREVDSLCPNAPPMPDQLPSFRYLRAIFYELLRWRPPVPTAPRVLREDDTYGSFHLPKGTVCLINSYSIQNDPDWYDKPLNFSPQRYVDNPWGVKPSRRAEAEARGRKRSFTFGVGRRQCPGADFAEQQVILSVAKLVWAFEVTALAPVDWDWETGFNTAALVVGPKPTPVRFEVRGEGKAKAVRDDATRGKHLLASIR</sequence>